<dbReference type="EMBL" id="JBHSTT010000099">
    <property type="protein sequence ID" value="MFC6392532.1"/>
    <property type="molecule type" value="Genomic_DNA"/>
</dbReference>
<keyword evidence="4" id="KW-1185">Reference proteome</keyword>
<evidence type="ECO:0000313" key="3">
    <source>
        <dbReference type="EMBL" id="MFC6392532.1"/>
    </source>
</evidence>
<evidence type="ECO:0000259" key="2">
    <source>
        <dbReference type="Pfam" id="PF04321"/>
    </source>
</evidence>
<gene>
    <name evidence="3" type="ORF">ACFQDP_24830</name>
</gene>
<feature type="domain" description="RmlD-like substrate binding" evidence="2">
    <location>
        <begin position="6"/>
        <end position="98"/>
    </location>
</feature>
<feature type="non-terminal residue" evidence="3">
    <location>
        <position position="1"/>
    </location>
</feature>
<dbReference type="RefSeq" id="WP_378742288.1">
    <property type="nucleotide sequence ID" value="NZ_JBHSTT010000099.1"/>
</dbReference>
<proteinExistence type="predicted"/>
<dbReference type="Gene3D" id="3.90.25.10">
    <property type="entry name" value="UDP-galactose 4-epimerase, domain 1"/>
    <property type="match status" value="1"/>
</dbReference>
<dbReference type="InterPro" id="IPR036291">
    <property type="entry name" value="NAD(P)-bd_dom_sf"/>
</dbReference>
<evidence type="ECO:0000313" key="4">
    <source>
        <dbReference type="Proteomes" id="UP001596237"/>
    </source>
</evidence>
<name>A0ABW1WXW0_9HYPH</name>
<comment type="caution">
    <text evidence="3">The sequence shown here is derived from an EMBL/GenBank/DDBJ whole genome shotgun (WGS) entry which is preliminary data.</text>
</comment>
<dbReference type="Gene3D" id="3.40.50.720">
    <property type="entry name" value="NAD(P)-binding Rossmann-like Domain"/>
    <property type="match status" value="1"/>
</dbReference>
<protein>
    <submittedName>
        <fullName evidence="3">Sugar nucleotide-binding protein</fullName>
    </submittedName>
</protein>
<organism evidence="3 4">
    <name type="scientific">Methylorubrum zatmanii</name>
    <dbReference type="NCBI Taxonomy" id="29429"/>
    <lineage>
        <taxon>Bacteria</taxon>
        <taxon>Pseudomonadati</taxon>
        <taxon>Pseudomonadota</taxon>
        <taxon>Alphaproteobacteria</taxon>
        <taxon>Hyphomicrobiales</taxon>
        <taxon>Methylobacteriaceae</taxon>
        <taxon>Methylorubrum</taxon>
    </lineage>
</organism>
<dbReference type="InterPro" id="IPR029903">
    <property type="entry name" value="RmlD-like-bd"/>
</dbReference>
<dbReference type="Pfam" id="PF04321">
    <property type="entry name" value="RmlD_sub_bind"/>
    <property type="match status" value="1"/>
</dbReference>
<reference evidence="4" key="1">
    <citation type="journal article" date="2019" name="Int. J. Syst. Evol. Microbiol.">
        <title>The Global Catalogue of Microorganisms (GCM) 10K type strain sequencing project: providing services to taxonomists for standard genome sequencing and annotation.</title>
        <authorList>
            <consortium name="The Broad Institute Genomics Platform"/>
            <consortium name="The Broad Institute Genome Sequencing Center for Infectious Disease"/>
            <person name="Wu L."/>
            <person name="Ma J."/>
        </authorList>
    </citation>
    <scope>NUCLEOTIDE SEQUENCE [LARGE SCALE GENOMIC DNA]</scope>
    <source>
        <strain evidence="4">CCUG 36916</strain>
    </source>
</reference>
<feature type="region of interest" description="Disordered" evidence="1">
    <location>
        <begin position="51"/>
        <end position="70"/>
    </location>
</feature>
<accession>A0ABW1WXW0</accession>
<dbReference type="SUPFAM" id="SSF51735">
    <property type="entry name" value="NAD(P)-binding Rossmann-fold domains"/>
    <property type="match status" value="1"/>
</dbReference>
<sequence length="105" mass="10856">ALATIALRLAGDEGAPTGTFHCVNDGATTWCGFARAILAGAAKRGGRAIPVEGIPTSAYPTPAKRPANSRLSTQSLTDAYGIAPRPWEAALDDILDRLVGPVRSN</sequence>
<dbReference type="Proteomes" id="UP001596237">
    <property type="component" value="Unassembled WGS sequence"/>
</dbReference>
<evidence type="ECO:0000256" key="1">
    <source>
        <dbReference type="SAM" id="MobiDB-lite"/>
    </source>
</evidence>